<evidence type="ECO:0000313" key="2">
    <source>
        <dbReference type="EMBL" id="EGI62262.1"/>
    </source>
</evidence>
<feature type="compositionally biased region" description="Basic and acidic residues" evidence="1">
    <location>
        <begin position="110"/>
        <end position="134"/>
    </location>
</feature>
<feature type="compositionally biased region" description="Polar residues" evidence="1">
    <location>
        <begin position="62"/>
        <end position="72"/>
    </location>
</feature>
<protein>
    <submittedName>
        <fullName evidence="2">Uncharacterized protein</fullName>
    </submittedName>
</protein>
<feature type="compositionally biased region" description="Basic and acidic residues" evidence="1">
    <location>
        <begin position="45"/>
        <end position="60"/>
    </location>
</feature>
<evidence type="ECO:0000256" key="1">
    <source>
        <dbReference type="SAM" id="MobiDB-lite"/>
    </source>
</evidence>
<gene>
    <name evidence="2" type="ORF">G5I_09390</name>
</gene>
<dbReference type="InParanoid" id="F4WU35"/>
<reference evidence="2" key="1">
    <citation type="submission" date="2011-02" db="EMBL/GenBank/DDBJ databases">
        <title>The genome of the leaf-cutting ant Acromyrmex echinatior suggests key adaptations to social evolution and fungus farming.</title>
        <authorList>
            <person name="Nygaard S."/>
            <person name="Zhang G."/>
        </authorList>
    </citation>
    <scope>NUCLEOTIDE SEQUENCE</scope>
</reference>
<dbReference type="Proteomes" id="UP000007755">
    <property type="component" value="Unassembled WGS sequence"/>
</dbReference>
<feature type="region of interest" description="Disordered" evidence="1">
    <location>
        <begin position="28"/>
        <end position="88"/>
    </location>
</feature>
<name>F4WU35_ACREC</name>
<sequence length="158" mass="18102">MWNSRRVPARREQIAYKAGTGWHVVRTQTGTQKKRRRIGRGQKGLAERAKMIGTREKREGVGNTSNAGQRVFSNEDKQAKRKKLKKEEGERWCGIEIGSLARRRKKKEERKRWDEGGETNRRLVEPGTRVELDSTNRYCRPPLGSGPIHRSGPGPSRA</sequence>
<keyword evidence="3" id="KW-1185">Reference proteome</keyword>
<organism evidence="3">
    <name type="scientific">Acromyrmex echinatior</name>
    <name type="common">Panamanian leafcutter ant</name>
    <name type="synonym">Acromyrmex octospinosus echinatior</name>
    <dbReference type="NCBI Taxonomy" id="103372"/>
    <lineage>
        <taxon>Eukaryota</taxon>
        <taxon>Metazoa</taxon>
        <taxon>Ecdysozoa</taxon>
        <taxon>Arthropoda</taxon>
        <taxon>Hexapoda</taxon>
        <taxon>Insecta</taxon>
        <taxon>Pterygota</taxon>
        <taxon>Neoptera</taxon>
        <taxon>Endopterygota</taxon>
        <taxon>Hymenoptera</taxon>
        <taxon>Apocrita</taxon>
        <taxon>Aculeata</taxon>
        <taxon>Formicoidea</taxon>
        <taxon>Formicidae</taxon>
        <taxon>Myrmicinae</taxon>
        <taxon>Acromyrmex</taxon>
    </lineage>
</organism>
<accession>F4WU35</accession>
<dbReference type="EMBL" id="GL888349">
    <property type="protein sequence ID" value="EGI62262.1"/>
    <property type="molecule type" value="Genomic_DNA"/>
</dbReference>
<feature type="region of interest" description="Disordered" evidence="1">
    <location>
        <begin position="103"/>
        <end position="158"/>
    </location>
</feature>
<proteinExistence type="predicted"/>
<dbReference type="AlphaFoldDB" id="F4WU35"/>
<evidence type="ECO:0000313" key="3">
    <source>
        <dbReference type="Proteomes" id="UP000007755"/>
    </source>
</evidence>